<dbReference type="EMBL" id="LN899826">
    <property type="protein sequence ID" value="CUV42008.1"/>
    <property type="molecule type" value="Genomic_DNA"/>
</dbReference>
<evidence type="ECO:0000313" key="2">
    <source>
        <dbReference type="EMBL" id="CUV42008.1"/>
    </source>
</evidence>
<evidence type="ECO:0000256" key="1">
    <source>
        <dbReference type="SAM" id="MobiDB-lite"/>
    </source>
</evidence>
<sequence length="446" mass="48100">MGRPCRKEGLDGRSDCFEPANFVQCVQAPYRVRNERVGFVPGVTRQYCADHAPNAGCLLRVENDVLQFTRVPPFNKRAERVDAAPQWHVVDALPVHRFTGKLSQQRSHGEISRAKGNRHAGREHGVQEFTGVAEQRVAGAMQFLDVGGVSPDMAHGHQEGGIPDQGGDVGLGSNQRPQRGLALGLGNIEKAGFCHAADRRAAVCERDHPIPDIAPLGMDGDADLVAVGHAGRQGILYVREKGRAQRHAGRCLKVQQAGQHASESAGIQDEPGVHGVGVTGFGLDLKHRRVAGLHGAHAVAEAYVRALIGRAVDQDLVKGGTFDLVGRSPAIGVFVAEVKSGGLVAMDKIRAVLVLETSLDHGAQHAGLLQIRHALRQQALADRETRKMLPFEHEHLLPSLSQQGGSDGSGGARANDGYVHGFRMIEWILFLDHCRFELLLLFTESG</sequence>
<accession>A0A0S4W5C4</accession>
<gene>
    <name evidence="2" type="ORF">TF3108_v1_950025</name>
</gene>
<dbReference type="AlphaFoldDB" id="A0A0S4W5C4"/>
<reference evidence="2" key="1">
    <citation type="submission" date="2015-10" db="EMBL/GenBank/DDBJ databases">
        <authorList>
            <person name="Gilbert D.G."/>
        </authorList>
    </citation>
    <scope>NUCLEOTIDE SEQUENCE</scope>
    <source>
        <strain evidence="2">Phyl III-seqv23</strain>
    </source>
</reference>
<protein>
    <submittedName>
        <fullName evidence="2">Uncharacterized protein</fullName>
    </submittedName>
</protein>
<feature type="region of interest" description="Disordered" evidence="1">
    <location>
        <begin position="101"/>
        <end position="122"/>
    </location>
</feature>
<name>A0A0S4W5C4_RALSL</name>
<proteinExistence type="predicted"/>
<organism evidence="2">
    <name type="scientific">Ralstonia solanacearum</name>
    <name type="common">Pseudomonas solanacearum</name>
    <dbReference type="NCBI Taxonomy" id="305"/>
    <lineage>
        <taxon>Bacteria</taxon>
        <taxon>Pseudomonadati</taxon>
        <taxon>Pseudomonadota</taxon>
        <taxon>Betaproteobacteria</taxon>
        <taxon>Burkholderiales</taxon>
        <taxon>Burkholderiaceae</taxon>
        <taxon>Ralstonia</taxon>
        <taxon>Ralstonia solanacearum species complex</taxon>
    </lineage>
</organism>